<dbReference type="HAMAP" id="MF_01609">
    <property type="entry name" value="Glu_cys_ligase_2"/>
    <property type="match status" value="1"/>
</dbReference>
<proteinExistence type="inferred from homology"/>
<dbReference type="SUPFAM" id="SSF55931">
    <property type="entry name" value="Glutamine synthetase/guanido kinase"/>
    <property type="match status" value="1"/>
</dbReference>
<gene>
    <name evidence="4" type="ORF">MNBD_DELTA02-412</name>
</gene>
<evidence type="ECO:0000256" key="1">
    <source>
        <dbReference type="ARBA" id="ARBA00022598"/>
    </source>
</evidence>
<dbReference type="InterPro" id="IPR011793">
    <property type="entry name" value="YbdK"/>
</dbReference>
<dbReference type="InterPro" id="IPR050141">
    <property type="entry name" value="GCL_type2/YbdK_subfam"/>
</dbReference>
<dbReference type="GO" id="GO:0042398">
    <property type="term" value="P:modified amino acid biosynthetic process"/>
    <property type="evidence" value="ECO:0007669"/>
    <property type="project" value="InterPro"/>
</dbReference>
<protein>
    <recommendedName>
        <fullName evidence="5">Glutamate--cysteine ligase</fullName>
    </recommendedName>
</protein>
<reference evidence="4" key="1">
    <citation type="submission" date="2018-06" db="EMBL/GenBank/DDBJ databases">
        <authorList>
            <person name="Zhirakovskaya E."/>
        </authorList>
    </citation>
    <scope>NUCLEOTIDE SEQUENCE</scope>
</reference>
<dbReference type="PANTHER" id="PTHR36510">
    <property type="entry name" value="GLUTAMATE--CYSTEINE LIGASE 2-RELATED"/>
    <property type="match status" value="1"/>
</dbReference>
<dbReference type="NCBIfam" id="TIGR02050">
    <property type="entry name" value="gshA_cyan_rel"/>
    <property type="match status" value="1"/>
</dbReference>
<dbReference type="PANTHER" id="PTHR36510:SF1">
    <property type="entry name" value="GLUTAMATE--CYSTEINE LIGASE 2-RELATED"/>
    <property type="match status" value="1"/>
</dbReference>
<keyword evidence="2" id="KW-0547">Nucleotide-binding</keyword>
<sequence length="384" mass="42900">MSKEQGLVFRGSPLPTVGIEVEFQLVSAGTMALTDASDILIQEVGGQVALKHELMRSNLEINTAVCDSIEAAEQDLYRSFTVASKAASRREILLCCSGTHPFSRWRDQTITDNPRYLSLIKELGMVGRRFNIFGLHIHVGVSSGGKCIYVMNRLLSYLPHLLALSANSPFWEGDETGLRSYRTKIFETLPVAGLPFSFKDWDDYKRIVDCYLATGTIKTIRELWWDVRPHPDFGTVELRICDVPVTIKESLSIAALVQALVVRFGREYEDAVFFKSLHPFIARENKWRAARYGPDGKFILDDGCGTVHVKDALAELIRDLEGEIKELGSGRFISDLEAVFDRGGGAAAQLAEYRRSGDLGEVVRFINQELVSDIERFNGKGVEV</sequence>
<dbReference type="AlphaFoldDB" id="A0A3B0VR51"/>
<name>A0A3B0VR51_9ZZZZ</name>
<dbReference type="GO" id="GO:0004357">
    <property type="term" value="F:glutamate-cysteine ligase activity"/>
    <property type="evidence" value="ECO:0007669"/>
    <property type="project" value="InterPro"/>
</dbReference>
<accession>A0A3B0VR51</accession>
<evidence type="ECO:0008006" key="5">
    <source>
        <dbReference type="Google" id="ProtNLM"/>
    </source>
</evidence>
<evidence type="ECO:0000256" key="2">
    <source>
        <dbReference type="ARBA" id="ARBA00022741"/>
    </source>
</evidence>
<dbReference type="InterPro" id="IPR006336">
    <property type="entry name" value="GCS2"/>
</dbReference>
<organism evidence="4">
    <name type="scientific">hydrothermal vent metagenome</name>
    <dbReference type="NCBI Taxonomy" id="652676"/>
    <lineage>
        <taxon>unclassified sequences</taxon>
        <taxon>metagenomes</taxon>
        <taxon>ecological metagenomes</taxon>
    </lineage>
</organism>
<dbReference type="EMBL" id="UOEZ01000007">
    <property type="protein sequence ID" value="VAW34716.1"/>
    <property type="molecule type" value="Genomic_DNA"/>
</dbReference>
<dbReference type="Pfam" id="PF04107">
    <property type="entry name" value="GCS2"/>
    <property type="match status" value="1"/>
</dbReference>
<dbReference type="GO" id="GO:0005524">
    <property type="term" value="F:ATP binding"/>
    <property type="evidence" value="ECO:0007669"/>
    <property type="project" value="UniProtKB-KW"/>
</dbReference>
<keyword evidence="1" id="KW-0436">Ligase</keyword>
<dbReference type="InterPro" id="IPR014746">
    <property type="entry name" value="Gln_synth/guanido_kin_cat_dom"/>
</dbReference>
<dbReference type="Gene3D" id="3.30.590.20">
    <property type="match status" value="1"/>
</dbReference>
<evidence type="ECO:0000256" key="3">
    <source>
        <dbReference type="ARBA" id="ARBA00022840"/>
    </source>
</evidence>
<keyword evidence="3" id="KW-0067">ATP-binding</keyword>
<evidence type="ECO:0000313" key="4">
    <source>
        <dbReference type="EMBL" id="VAW34716.1"/>
    </source>
</evidence>